<protein>
    <submittedName>
        <fullName evidence="3">Uncharacterized protein</fullName>
    </submittedName>
</protein>
<dbReference type="EMBL" id="WVIE01000018">
    <property type="protein sequence ID" value="NDJ18690.1"/>
    <property type="molecule type" value="Genomic_DNA"/>
</dbReference>
<dbReference type="AlphaFoldDB" id="A0A8J7ZB20"/>
<dbReference type="RefSeq" id="WP_162424211.1">
    <property type="nucleotide sequence ID" value="NZ_WVIE01000018.1"/>
</dbReference>
<proteinExistence type="predicted"/>
<feature type="transmembrane region" description="Helical" evidence="2">
    <location>
        <begin position="97"/>
        <end position="120"/>
    </location>
</feature>
<keyword evidence="2" id="KW-0812">Transmembrane</keyword>
<keyword evidence="4" id="KW-1185">Reference proteome</keyword>
<reference evidence="3" key="1">
    <citation type="submission" date="2019-12" db="EMBL/GenBank/DDBJ databases">
        <title>High-Quality draft genome sequences of three cyanobacteria isolated from the limestone walls of the Old Cathedral of Coimbra.</title>
        <authorList>
            <person name="Tiago I."/>
            <person name="Soares F."/>
            <person name="Portugal A."/>
        </authorList>
    </citation>
    <scope>NUCLEOTIDE SEQUENCE</scope>
    <source>
        <strain evidence="3">A</strain>
    </source>
</reference>
<accession>A0A8J7ZB20</accession>
<dbReference type="Proteomes" id="UP000646053">
    <property type="component" value="Unassembled WGS sequence"/>
</dbReference>
<feature type="transmembrane region" description="Helical" evidence="2">
    <location>
        <begin position="52"/>
        <end position="76"/>
    </location>
</feature>
<evidence type="ECO:0000256" key="1">
    <source>
        <dbReference type="SAM" id="MobiDB-lite"/>
    </source>
</evidence>
<keyword evidence="2" id="KW-0472">Membrane</keyword>
<organism evidence="3 4">
    <name type="scientific">Myxacorys almedinensis A</name>
    <dbReference type="NCBI Taxonomy" id="2690445"/>
    <lineage>
        <taxon>Bacteria</taxon>
        <taxon>Bacillati</taxon>
        <taxon>Cyanobacteriota</taxon>
        <taxon>Cyanophyceae</taxon>
        <taxon>Leptolyngbyales</taxon>
        <taxon>Leptolyngbyaceae</taxon>
        <taxon>Myxacorys</taxon>
        <taxon>Myxacorys almedinensis</taxon>
    </lineage>
</organism>
<sequence>MAQASSQWRNLVSLLNAVPLAEVGNVLGKPGLWRRWSAPGGWLLVMGGSIGLLFWNGRLVVATGAGIAMMLLVSVLQDSKGKPWQGLTPLVKGWNQPFAIAAASGGAAMFGTYLATSVWLEAEHHWIATGMIVQGTATLGMVGLLVWQMVGQKHQSAVSSFNQALADLSHEAPLKRLIAVRQLTEHLEQQESRAQQHRTADYLRVMLSREQDAIVRDAILEGLQLLQEMRSLPPSQRQRLEFSQVSHRSNPRKSSSMIRHSSQV</sequence>
<gene>
    <name evidence="3" type="ORF">GS601_15575</name>
</gene>
<comment type="caution">
    <text evidence="3">The sequence shown here is derived from an EMBL/GenBank/DDBJ whole genome shotgun (WGS) entry which is preliminary data.</text>
</comment>
<feature type="transmembrane region" description="Helical" evidence="2">
    <location>
        <begin position="126"/>
        <end position="147"/>
    </location>
</feature>
<evidence type="ECO:0000256" key="2">
    <source>
        <dbReference type="SAM" id="Phobius"/>
    </source>
</evidence>
<evidence type="ECO:0000313" key="4">
    <source>
        <dbReference type="Proteomes" id="UP000646053"/>
    </source>
</evidence>
<keyword evidence="2" id="KW-1133">Transmembrane helix</keyword>
<evidence type="ECO:0000313" key="3">
    <source>
        <dbReference type="EMBL" id="NDJ18690.1"/>
    </source>
</evidence>
<name>A0A8J7ZB20_9CYAN</name>
<feature type="region of interest" description="Disordered" evidence="1">
    <location>
        <begin position="236"/>
        <end position="264"/>
    </location>
</feature>